<keyword evidence="1" id="KW-0472">Membrane</keyword>
<evidence type="ECO:0008006" key="4">
    <source>
        <dbReference type="Google" id="ProtNLM"/>
    </source>
</evidence>
<comment type="caution">
    <text evidence="2">The sequence shown here is derived from an EMBL/GenBank/DDBJ whole genome shotgun (WGS) entry which is preliminary data.</text>
</comment>
<proteinExistence type="predicted"/>
<gene>
    <name evidence="2" type="ORF">AKG39_16635</name>
</gene>
<evidence type="ECO:0000256" key="1">
    <source>
        <dbReference type="SAM" id="Phobius"/>
    </source>
</evidence>
<dbReference type="OrthoDB" id="1739345at2"/>
<sequence length="214" mass="24954">MMIFTLLGLLVKIMLIILLVIIVILLLILIIPFNYRISAVLKEKANIYLHLNWAFFEVELWLEDLKPFVKVRIFKRVLINEPLKKSLRKKPKPVKKTRKSNFKMPGMTFFKEILNFAKEVLNVLKPKKISAFGTYGLDDPVNTALVSFLIQLFSELVPHAHIGLDPVFDSEMTDVEINISGKIRLAVLVYIFIKYLLKREVRQVVFRKRINTET</sequence>
<keyword evidence="3" id="KW-1185">Reference proteome</keyword>
<organism evidence="2 3">
    <name type="scientific">Acetobacterium bakii</name>
    <dbReference type="NCBI Taxonomy" id="52689"/>
    <lineage>
        <taxon>Bacteria</taxon>
        <taxon>Bacillati</taxon>
        <taxon>Bacillota</taxon>
        <taxon>Clostridia</taxon>
        <taxon>Eubacteriales</taxon>
        <taxon>Eubacteriaceae</taxon>
        <taxon>Acetobacterium</taxon>
    </lineage>
</organism>
<feature type="transmembrane region" description="Helical" evidence="1">
    <location>
        <begin position="6"/>
        <end position="35"/>
    </location>
</feature>
<evidence type="ECO:0000313" key="3">
    <source>
        <dbReference type="Proteomes" id="UP000036873"/>
    </source>
</evidence>
<dbReference type="Proteomes" id="UP000036873">
    <property type="component" value="Unassembled WGS sequence"/>
</dbReference>
<dbReference type="EMBL" id="LGYO01000051">
    <property type="protein sequence ID" value="KNZ40577.1"/>
    <property type="molecule type" value="Genomic_DNA"/>
</dbReference>
<reference evidence="3" key="1">
    <citation type="submission" date="2015-07" db="EMBL/GenBank/DDBJ databases">
        <title>Draft genome sequence of Acetobacterium bakii DSM 8293, a potential psychrophilic chemical producer through syngas fermentation.</title>
        <authorList>
            <person name="Song Y."/>
            <person name="Hwang S."/>
            <person name="Cho B.-K."/>
        </authorList>
    </citation>
    <scope>NUCLEOTIDE SEQUENCE [LARGE SCALE GENOMIC DNA]</scope>
    <source>
        <strain evidence="3">DSM 8239</strain>
    </source>
</reference>
<evidence type="ECO:0000313" key="2">
    <source>
        <dbReference type="EMBL" id="KNZ40577.1"/>
    </source>
</evidence>
<name>A0A0L6TWX9_9FIRM</name>
<dbReference type="RefSeq" id="WP_050741524.1">
    <property type="nucleotide sequence ID" value="NZ_RXYC01000002.1"/>
</dbReference>
<accession>A0A0L6TWX9</accession>
<keyword evidence="1" id="KW-0812">Transmembrane</keyword>
<protein>
    <recommendedName>
        <fullName evidence="4">DUF2953 domain-containing protein</fullName>
    </recommendedName>
</protein>
<dbReference type="AlphaFoldDB" id="A0A0L6TWX9"/>
<keyword evidence="1" id="KW-1133">Transmembrane helix</keyword>